<dbReference type="EMBL" id="FMIK01000029">
    <property type="protein sequence ID" value="SCL94892.1"/>
    <property type="molecule type" value="Genomic_DNA"/>
</dbReference>
<dbReference type="Proteomes" id="UP000242164">
    <property type="component" value="Unassembled WGS sequence"/>
</dbReference>
<dbReference type="SUPFAM" id="SSF56349">
    <property type="entry name" value="DNA breaking-rejoining enzymes"/>
    <property type="match status" value="1"/>
</dbReference>
<reference evidence="1 2" key="1">
    <citation type="submission" date="2016-08" db="EMBL/GenBank/DDBJ databases">
        <authorList>
            <person name="Loux V."/>
            <person name="Rue O."/>
        </authorList>
    </citation>
    <scope>NUCLEOTIDE SEQUENCE [LARGE SCALE GENOMIC DNA]</scope>
    <source>
        <strain evidence="1 2">AFSSA_08CEB44bac</strain>
    </source>
</reference>
<accession>A0AAX2CHT5</accession>
<evidence type="ECO:0000313" key="2">
    <source>
        <dbReference type="Proteomes" id="UP000242164"/>
    </source>
</evidence>
<dbReference type="GO" id="GO:0003677">
    <property type="term" value="F:DNA binding"/>
    <property type="evidence" value="ECO:0007669"/>
    <property type="project" value="InterPro"/>
</dbReference>
<protein>
    <submittedName>
        <fullName evidence="1">Integrase</fullName>
    </submittedName>
</protein>
<dbReference type="InterPro" id="IPR011010">
    <property type="entry name" value="DNA_brk_join_enz"/>
</dbReference>
<organism evidence="1 2">
    <name type="scientific">Bacillus cytotoxicus</name>
    <dbReference type="NCBI Taxonomy" id="580165"/>
    <lineage>
        <taxon>Bacteria</taxon>
        <taxon>Bacillati</taxon>
        <taxon>Bacillota</taxon>
        <taxon>Bacilli</taxon>
        <taxon>Bacillales</taxon>
        <taxon>Bacillaceae</taxon>
        <taxon>Bacillus</taxon>
        <taxon>Bacillus cereus group</taxon>
    </lineage>
</organism>
<evidence type="ECO:0000313" key="1">
    <source>
        <dbReference type="EMBL" id="SCL94892.1"/>
    </source>
</evidence>
<dbReference type="AlphaFoldDB" id="A0AAX2CHT5"/>
<proteinExistence type="predicted"/>
<comment type="caution">
    <text evidence="1">The sequence shown here is derived from an EMBL/GenBank/DDBJ whole genome shotgun (WGS) entry which is preliminary data.</text>
</comment>
<name>A0AAX2CHT5_9BACI</name>
<sequence>MSDLLQLETQTIIKLKRKKRKEFKIKEGKTKKERMINLTSIFDEVYSYAQTLDNTWLFPSRKGDKPISKIQAYRQLQKAGDVAMLQKILNHSTPQITLTYIGINKEAKDSVLDTFCI</sequence>
<gene>
    <name evidence="1" type="ORF">BCB44BAC_02469</name>
</gene>